<dbReference type="PROSITE" id="PS50305">
    <property type="entry name" value="SIRTUIN"/>
    <property type="match status" value="1"/>
</dbReference>
<dbReference type="RefSeq" id="WP_209851990.1">
    <property type="nucleotide sequence ID" value="NZ_CBCRVE010000004.1"/>
</dbReference>
<dbReference type="PANTHER" id="PTHR11085:SF10">
    <property type="entry name" value="NAD-DEPENDENT PROTEIN DEACYLASE SIRTUIN-5, MITOCHONDRIAL-RELATED"/>
    <property type="match status" value="1"/>
</dbReference>
<dbReference type="InterPro" id="IPR026591">
    <property type="entry name" value="Sirtuin_cat_small_dom_sf"/>
</dbReference>
<protein>
    <recommendedName>
        <fullName evidence="1">protein acetyllysine N-acetyltransferase</fullName>
        <ecNumber evidence="1">2.3.1.286</ecNumber>
    </recommendedName>
</protein>
<evidence type="ECO:0000313" key="7">
    <source>
        <dbReference type="Proteomes" id="UP001519273"/>
    </source>
</evidence>
<evidence type="ECO:0000256" key="1">
    <source>
        <dbReference type="ARBA" id="ARBA00012928"/>
    </source>
</evidence>
<keyword evidence="7" id="KW-1185">Reference proteome</keyword>
<name>A0ABS4H6E8_9BACL</name>
<dbReference type="SUPFAM" id="SSF52467">
    <property type="entry name" value="DHS-like NAD/FAD-binding domain"/>
    <property type="match status" value="1"/>
</dbReference>
<dbReference type="Proteomes" id="UP001519273">
    <property type="component" value="Unassembled WGS sequence"/>
</dbReference>
<evidence type="ECO:0000256" key="4">
    <source>
        <dbReference type="PROSITE-ProRule" id="PRU00236"/>
    </source>
</evidence>
<dbReference type="Gene3D" id="3.30.1600.10">
    <property type="entry name" value="SIR2/SIRT2 'Small Domain"/>
    <property type="match status" value="1"/>
</dbReference>
<dbReference type="Gene3D" id="3.40.50.1220">
    <property type="entry name" value="TPP-binding domain"/>
    <property type="match status" value="1"/>
</dbReference>
<dbReference type="EMBL" id="JAGGKP010000010">
    <property type="protein sequence ID" value="MBP1938113.1"/>
    <property type="molecule type" value="Genomic_DNA"/>
</dbReference>
<accession>A0ABS4H6E8</accession>
<reference evidence="6 7" key="1">
    <citation type="submission" date="2021-03" db="EMBL/GenBank/DDBJ databases">
        <title>Genomic Encyclopedia of Type Strains, Phase IV (KMG-IV): sequencing the most valuable type-strain genomes for metagenomic binning, comparative biology and taxonomic classification.</title>
        <authorList>
            <person name="Goeker M."/>
        </authorList>
    </citation>
    <scope>NUCLEOTIDE SEQUENCE [LARGE SCALE GENOMIC DNA]</scope>
    <source>
        <strain evidence="6 7">DSM 23491</strain>
    </source>
</reference>
<comment type="caution">
    <text evidence="4">Lacks conserved residue(s) required for the propagation of feature annotation.</text>
</comment>
<proteinExistence type="predicted"/>
<dbReference type="PANTHER" id="PTHR11085">
    <property type="entry name" value="NAD-DEPENDENT PROTEIN DEACYLASE SIRTUIN-5, MITOCHONDRIAL-RELATED"/>
    <property type="match status" value="1"/>
</dbReference>
<dbReference type="InterPro" id="IPR050134">
    <property type="entry name" value="NAD-dep_sirtuin_deacylases"/>
</dbReference>
<organism evidence="6 7">
    <name type="scientific">Paenibacillus sediminis</name>
    <dbReference type="NCBI Taxonomy" id="664909"/>
    <lineage>
        <taxon>Bacteria</taxon>
        <taxon>Bacillati</taxon>
        <taxon>Bacillota</taxon>
        <taxon>Bacilli</taxon>
        <taxon>Bacillales</taxon>
        <taxon>Paenibacillaceae</taxon>
        <taxon>Paenibacillus</taxon>
    </lineage>
</organism>
<keyword evidence="2" id="KW-0808">Transferase</keyword>
<sequence length="299" mass="34874">MKLDEYINRHRDVLNEAVDQFKRADRILIGAGAGLSAAAGIDYYDTEMFKKLFPSLVRKGFTHQYQLVGYHDWTPEQDWAYYAVHINHFRYQVPPSPIYKALYHILKNKDYFVMTSNVDGMFYRTGFDTQRIFAPQGAYDQMKCIHSCTEETWDIRPTLDILLQHIDHDRLEVKDPRLLPRCAYCGGLLVPNIRGGYRQSKHYAEMVNRLNEWLHSSLNMNLLVMELGAGLHTPIVIRWPMEKLTHQHPRATLFRVNDHKAEVPERIRHKSITMAANAGNVIYAMKKLLNSKQKQSSLR</sequence>
<dbReference type="InterPro" id="IPR003000">
    <property type="entry name" value="Sirtuin"/>
</dbReference>
<evidence type="ECO:0000313" key="6">
    <source>
        <dbReference type="EMBL" id="MBP1938113.1"/>
    </source>
</evidence>
<comment type="caution">
    <text evidence="6">The sequence shown here is derived from an EMBL/GenBank/DDBJ whole genome shotgun (WGS) entry which is preliminary data.</text>
</comment>
<evidence type="ECO:0000256" key="3">
    <source>
        <dbReference type="ARBA" id="ARBA00023027"/>
    </source>
</evidence>
<dbReference type="EC" id="2.3.1.286" evidence="1"/>
<dbReference type="InterPro" id="IPR026590">
    <property type="entry name" value="Ssirtuin_cat_dom"/>
</dbReference>
<dbReference type="Pfam" id="PF02146">
    <property type="entry name" value="SIR2"/>
    <property type="match status" value="1"/>
</dbReference>
<keyword evidence="3" id="KW-0520">NAD</keyword>
<dbReference type="InterPro" id="IPR029035">
    <property type="entry name" value="DHS-like_NAD/FAD-binding_dom"/>
</dbReference>
<gene>
    <name evidence="6" type="ORF">J2Z20_003031</name>
</gene>
<feature type="domain" description="Deacetylase sirtuin-type" evidence="5">
    <location>
        <begin position="7"/>
        <end position="292"/>
    </location>
</feature>
<evidence type="ECO:0000259" key="5">
    <source>
        <dbReference type="PROSITE" id="PS50305"/>
    </source>
</evidence>
<evidence type="ECO:0000256" key="2">
    <source>
        <dbReference type="ARBA" id="ARBA00022679"/>
    </source>
</evidence>